<organism evidence="1 2">
    <name type="scientific">Brucella pseudogrignonensis</name>
    <dbReference type="NCBI Taxonomy" id="419475"/>
    <lineage>
        <taxon>Bacteria</taxon>
        <taxon>Pseudomonadati</taxon>
        <taxon>Pseudomonadota</taxon>
        <taxon>Alphaproteobacteria</taxon>
        <taxon>Hyphomicrobiales</taxon>
        <taxon>Brucellaceae</taxon>
        <taxon>Brucella/Ochrobactrum group</taxon>
        <taxon>Brucella</taxon>
    </lineage>
</organism>
<evidence type="ECO:0000313" key="2">
    <source>
        <dbReference type="Proteomes" id="UP000216188"/>
    </source>
</evidence>
<gene>
    <name evidence="1" type="ORF">CEV34_4085</name>
</gene>
<protein>
    <submittedName>
        <fullName evidence="1">Putative succinoglycan biosynthesis protein</fullName>
    </submittedName>
</protein>
<accession>A0A256G702</accession>
<reference evidence="1 2" key="1">
    <citation type="submission" date="2017-07" db="EMBL/GenBank/DDBJ databases">
        <title>Phylogenetic study on the rhizospheric bacterium Ochrobactrum sp. A44.</title>
        <authorList>
            <person name="Krzyzanowska D.M."/>
            <person name="Ossowicki A."/>
            <person name="Rajewska M."/>
            <person name="Maciag T."/>
            <person name="Kaczynski Z."/>
            <person name="Czerwicka M."/>
            <person name="Jafra S."/>
        </authorList>
    </citation>
    <scope>NUCLEOTIDE SEQUENCE [LARGE SCALE GENOMIC DNA]</scope>
    <source>
        <strain evidence="1 2">CCUG 30717</strain>
    </source>
</reference>
<evidence type="ECO:0000313" key="1">
    <source>
        <dbReference type="EMBL" id="OYR22887.1"/>
    </source>
</evidence>
<keyword evidence="2" id="KW-1185">Reference proteome</keyword>
<dbReference type="AlphaFoldDB" id="A0A256G702"/>
<dbReference type="RefSeq" id="WP_235819116.1">
    <property type="nucleotide sequence ID" value="NZ_JBHEEM010000022.1"/>
</dbReference>
<sequence>MTVGLAVAEQWPGSAAGTARVIDGDTISIGQQGVRIGVIKACEKGQSGLLNGKTWPC</sequence>
<comment type="caution">
    <text evidence="1">The sequence shown here is derived from an EMBL/GenBank/DDBJ whole genome shotgun (WGS) entry which is preliminary data.</text>
</comment>
<dbReference type="Proteomes" id="UP000216188">
    <property type="component" value="Unassembled WGS sequence"/>
</dbReference>
<name>A0A256G702_9HYPH</name>
<dbReference type="EMBL" id="NNRM01000042">
    <property type="protein sequence ID" value="OYR22887.1"/>
    <property type="molecule type" value="Genomic_DNA"/>
</dbReference>
<proteinExistence type="predicted"/>